<dbReference type="Gene3D" id="3.30.420.40">
    <property type="match status" value="1"/>
</dbReference>
<keyword evidence="4" id="KW-0346">Stress response</keyword>
<keyword evidence="3" id="KW-0067">ATP-binding</keyword>
<protein>
    <submittedName>
        <fullName evidence="4">Heat shock cognate protein</fullName>
    </submittedName>
</protein>
<dbReference type="GeneID" id="36346016"/>
<reference evidence="4 5" key="1">
    <citation type="journal article" date="2013" name="Nat. Genet.">
        <title>The genome of the hydatid tapeworm Echinococcus granulosus.</title>
        <authorList>
            <person name="Zheng H."/>
            <person name="Zhang W."/>
            <person name="Zhang L."/>
            <person name="Zhang Z."/>
            <person name="Li J."/>
            <person name="Lu G."/>
            <person name="Zhu Y."/>
            <person name="Wang Y."/>
            <person name="Huang Y."/>
            <person name="Liu J."/>
            <person name="Kang H."/>
            <person name="Chen J."/>
            <person name="Wang L."/>
            <person name="Chen A."/>
            <person name="Yu S."/>
            <person name="Gao Z."/>
            <person name="Jin L."/>
            <person name="Gu W."/>
            <person name="Wang Z."/>
            <person name="Zhao L."/>
            <person name="Shi B."/>
            <person name="Wen H."/>
            <person name="Lin R."/>
            <person name="Jones M.K."/>
            <person name="Brejova B."/>
            <person name="Vinar T."/>
            <person name="Zhao G."/>
            <person name="McManus D.P."/>
            <person name="Chen Z."/>
            <person name="Zhou Y."/>
            <person name="Wang S."/>
        </authorList>
    </citation>
    <scope>NUCLEOTIDE SEQUENCE [LARGE SCALE GENOMIC DNA]</scope>
</reference>
<dbReference type="InterPro" id="IPR043129">
    <property type="entry name" value="ATPase_NBD"/>
</dbReference>
<dbReference type="InterPro" id="IPR013126">
    <property type="entry name" value="Hsp_70_fam"/>
</dbReference>
<dbReference type="FunFam" id="3.30.420.40:FF:000028">
    <property type="entry name" value="heat shock 70 kDa protein-like"/>
    <property type="match status" value="1"/>
</dbReference>
<dbReference type="GO" id="GO:0005524">
    <property type="term" value="F:ATP binding"/>
    <property type="evidence" value="ECO:0007669"/>
    <property type="project" value="UniProtKB-KW"/>
</dbReference>
<dbReference type="Proteomes" id="UP000019149">
    <property type="component" value="Unassembled WGS sequence"/>
</dbReference>
<evidence type="ECO:0000256" key="3">
    <source>
        <dbReference type="ARBA" id="ARBA00022840"/>
    </source>
</evidence>
<organism evidence="4 5">
    <name type="scientific">Echinococcus granulosus</name>
    <name type="common">Hydatid tapeworm</name>
    <dbReference type="NCBI Taxonomy" id="6210"/>
    <lineage>
        <taxon>Eukaryota</taxon>
        <taxon>Metazoa</taxon>
        <taxon>Spiralia</taxon>
        <taxon>Lophotrochozoa</taxon>
        <taxon>Platyhelminthes</taxon>
        <taxon>Cestoda</taxon>
        <taxon>Eucestoda</taxon>
        <taxon>Cyclophyllidea</taxon>
        <taxon>Taeniidae</taxon>
        <taxon>Echinococcus</taxon>
        <taxon>Echinococcus granulosus group</taxon>
    </lineage>
</organism>
<dbReference type="Pfam" id="PF00012">
    <property type="entry name" value="HSP70"/>
    <property type="match status" value="1"/>
</dbReference>
<dbReference type="CTD" id="36346016"/>
<dbReference type="GO" id="GO:0140662">
    <property type="term" value="F:ATP-dependent protein folding chaperone"/>
    <property type="evidence" value="ECO:0007669"/>
    <property type="project" value="InterPro"/>
</dbReference>
<comment type="caution">
    <text evidence="4">The sequence shown here is derived from an EMBL/GenBank/DDBJ whole genome shotgun (WGS) entry which is preliminary data.</text>
</comment>
<dbReference type="AlphaFoldDB" id="W6U2P9"/>
<keyword evidence="2" id="KW-0547">Nucleotide-binding</keyword>
<dbReference type="EMBL" id="APAU02000207">
    <property type="protein sequence ID" value="EUB54836.1"/>
    <property type="molecule type" value="Genomic_DNA"/>
</dbReference>
<dbReference type="RefSeq" id="XP_024346032.1">
    <property type="nucleotide sequence ID" value="XM_024499550.1"/>
</dbReference>
<keyword evidence="5" id="KW-1185">Reference proteome</keyword>
<dbReference type="PRINTS" id="PR00301">
    <property type="entry name" value="HEATSHOCK70"/>
</dbReference>
<evidence type="ECO:0000256" key="2">
    <source>
        <dbReference type="ARBA" id="ARBA00022741"/>
    </source>
</evidence>
<evidence type="ECO:0000313" key="5">
    <source>
        <dbReference type="Proteomes" id="UP000019149"/>
    </source>
</evidence>
<dbReference type="KEGG" id="egl:EGR_10301"/>
<dbReference type="SUPFAM" id="SSF53067">
    <property type="entry name" value="Actin-like ATPase domain"/>
    <property type="match status" value="1"/>
</dbReference>
<evidence type="ECO:0000256" key="1">
    <source>
        <dbReference type="ARBA" id="ARBA00007381"/>
    </source>
</evidence>
<sequence length="61" mass="6855">MSIFPAMSVDLETTFSIVSVFIAKDYGNRRTPSCVPFTGKECLIGKAVMNHMHKQALWLVH</sequence>
<evidence type="ECO:0000313" key="4">
    <source>
        <dbReference type="EMBL" id="EUB54836.1"/>
    </source>
</evidence>
<dbReference type="STRING" id="6210.W6U2P9"/>
<accession>W6U2P9</accession>
<name>W6U2P9_ECHGR</name>
<proteinExistence type="inferred from homology"/>
<comment type="similarity">
    <text evidence="1">Belongs to the heat shock protein 70 family.</text>
</comment>
<gene>
    <name evidence="4" type="ORF">EGR_10301</name>
</gene>